<dbReference type="GO" id="GO:0045454">
    <property type="term" value="P:cell redox homeostasis"/>
    <property type="evidence" value="ECO:0007669"/>
    <property type="project" value="TreeGrafter"/>
</dbReference>
<comment type="similarity">
    <text evidence="9">Belongs to the peroxiredoxin family. BCP/PrxQ subfamily.</text>
</comment>
<dbReference type="AlphaFoldDB" id="A0A5C6TTM6"/>
<dbReference type="InterPro" id="IPR000866">
    <property type="entry name" value="AhpC/TSA"/>
</dbReference>
<proteinExistence type="inferred from homology"/>
<evidence type="ECO:0000256" key="2">
    <source>
        <dbReference type="ARBA" id="ARBA00013017"/>
    </source>
</evidence>
<evidence type="ECO:0000256" key="7">
    <source>
        <dbReference type="ARBA" id="ARBA00023284"/>
    </source>
</evidence>
<gene>
    <name evidence="14" type="ORF">FRZ32_04835</name>
</gene>
<comment type="catalytic activity">
    <reaction evidence="11">
        <text>a hydroperoxide + [thioredoxin]-dithiol = an alcohol + [thioredoxin]-disulfide + H2O</text>
        <dbReference type="Rhea" id="RHEA:62620"/>
        <dbReference type="Rhea" id="RHEA-COMP:10698"/>
        <dbReference type="Rhea" id="RHEA-COMP:10700"/>
        <dbReference type="ChEBI" id="CHEBI:15377"/>
        <dbReference type="ChEBI" id="CHEBI:29950"/>
        <dbReference type="ChEBI" id="CHEBI:30879"/>
        <dbReference type="ChEBI" id="CHEBI:35924"/>
        <dbReference type="ChEBI" id="CHEBI:50058"/>
        <dbReference type="EC" id="1.11.1.24"/>
    </reaction>
</comment>
<feature type="domain" description="Thioredoxin" evidence="13">
    <location>
        <begin position="24"/>
        <end position="177"/>
    </location>
</feature>
<dbReference type="Proteomes" id="UP000321249">
    <property type="component" value="Unassembled WGS sequence"/>
</dbReference>
<organism evidence="14 15">
    <name type="scientific">Allosphingosinicella ginsenosidimutans</name>
    <dbReference type="NCBI Taxonomy" id="1176539"/>
    <lineage>
        <taxon>Bacteria</taxon>
        <taxon>Pseudomonadati</taxon>
        <taxon>Pseudomonadota</taxon>
        <taxon>Alphaproteobacteria</taxon>
        <taxon>Sphingomonadales</taxon>
        <taxon>Sphingomonadaceae</taxon>
        <taxon>Allosphingosinicella</taxon>
    </lineage>
</organism>
<dbReference type="EC" id="1.11.1.24" evidence="2"/>
<keyword evidence="6" id="KW-1015">Disulfide bond</keyword>
<dbReference type="GO" id="GO:0005737">
    <property type="term" value="C:cytoplasm"/>
    <property type="evidence" value="ECO:0007669"/>
    <property type="project" value="TreeGrafter"/>
</dbReference>
<reference evidence="14 15" key="1">
    <citation type="journal article" date="2015" name="J. Microbiol.">
        <title>Sphingosinicella ginsenosidimutans sp. nov., with ginsenoside converting activity.</title>
        <authorList>
            <person name="Kim J.K."/>
            <person name="Kang M.S."/>
            <person name="Park S.C."/>
            <person name="Kim K.M."/>
            <person name="Choi K."/>
            <person name="Yoon M.H."/>
            <person name="Im W.T."/>
        </authorList>
    </citation>
    <scope>NUCLEOTIDE SEQUENCE [LARGE SCALE GENOMIC DNA]</scope>
    <source>
        <strain evidence="14 15">BS-11</strain>
    </source>
</reference>
<feature type="chain" id="PRO_5022759175" description="thioredoxin-dependent peroxiredoxin" evidence="12">
    <location>
        <begin position="23"/>
        <end position="184"/>
    </location>
</feature>
<comment type="caution">
    <text evidence="14">The sequence shown here is derived from an EMBL/GenBank/DDBJ whole genome shotgun (WGS) entry which is preliminary data.</text>
</comment>
<evidence type="ECO:0000259" key="13">
    <source>
        <dbReference type="PROSITE" id="PS51352"/>
    </source>
</evidence>
<dbReference type="PANTHER" id="PTHR42801:SF4">
    <property type="entry name" value="AHPC_TSA FAMILY PROTEIN"/>
    <property type="match status" value="1"/>
</dbReference>
<dbReference type="InterPro" id="IPR036249">
    <property type="entry name" value="Thioredoxin-like_sf"/>
</dbReference>
<dbReference type="InterPro" id="IPR050924">
    <property type="entry name" value="Peroxiredoxin_BCP/PrxQ"/>
</dbReference>
<dbReference type="GO" id="GO:0008379">
    <property type="term" value="F:thioredoxin peroxidase activity"/>
    <property type="evidence" value="ECO:0007669"/>
    <property type="project" value="TreeGrafter"/>
</dbReference>
<feature type="signal peptide" evidence="12">
    <location>
        <begin position="1"/>
        <end position="22"/>
    </location>
</feature>
<keyword evidence="5" id="KW-0560">Oxidoreductase</keyword>
<accession>A0A5C6TTM6</accession>
<dbReference type="SUPFAM" id="SSF52833">
    <property type="entry name" value="Thioredoxin-like"/>
    <property type="match status" value="1"/>
</dbReference>
<evidence type="ECO:0000256" key="5">
    <source>
        <dbReference type="ARBA" id="ARBA00023002"/>
    </source>
</evidence>
<dbReference type="OrthoDB" id="5572803at2"/>
<evidence type="ECO:0000256" key="4">
    <source>
        <dbReference type="ARBA" id="ARBA00022862"/>
    </source>
</evidence>
<dbReference type="PROSITE" id="PS51352">
    <property type="entry name" value="THIOREDOXIN_2"/>
    <property type="match status" value="1"/>
</dbReference>
<dbReference type="Pfam" id="PF00578">
    <property type="entry name" value="AhpC-TSA"/>
    <property type="match status" value="1"/>
</dbReference>
<evidence type="ECO:0000313" key="14">
    <source>
        <dbReference type="EMBL" id="TXC63048.1"/>
    </source>
</evidence>
<sequence>MRMIRYLAVVAALAMAPSAAVPALQTGVRAPDFTTTGALAGRPFRLHLAEQLRHGPVVLYFFPRAFTTGCTLEAHAFSEAAAQFRAAGARVIGMSADGQEALTRFSVEACRNAFPVATATADTIRAYDVSLTPGRQDMTSRTSYVIAPDGRIIYSFSDMDWQHHVTNTLNAVREWHAAQRRHRG</sequence>
<evidence type="ECO:0000256" key="6">
    <source>
        <dbReference type="ARBA" id="ARBA00023157"/>
    </source>
</evidence>
<evidence type="ECO:0000256" key="10">
    <source>
        <dbReference type="ARBA" id="ARBA00042639"/>
    </source>
</evidence>
<dbReference type="InterPro" id="IPR013766">
    <property type="entry name" value="Thioredoxin_domain"/>
</dbReference>
<dbReference type="GO" id="GO:0034599">
    <property type="term" value="P:cellular response to oxidative stress"/>
    <property type="evidence" value="ECO:0007669"/>
    <property type="project" value="TreeGrafter"/>
</dbReference>
<dbReference type="EMBL" id="VOQQ01000001">
    <property type="protein sequence ID" value="TXC63048.1"/>
    <property type="molecule type" value="Genomic_DNA"/>
</dbReference>
<keyword evidence="15" id="KW-1185">Reference proteome</keyword>
<dbReference type="PANTHER" id="PTHR42801">
    <property type="entry name" value="THIOREDOXIN-DEPENDENT PEROXIDE REDUCTASE"/>
    <property type="match status" value="1"/>
</dbReference>
<comment type="function">
    <text evidence="1">Thiol-specific peroxidase that catalyzes the reduction of hydrogen peroxide and organic hydroperoxides to water and alcohols, respectively. Plays a role in cell protection against oxidative stress by detoxifying peroxides and as sensor of hydrogen peroxide-mediated signaling events.</text>
</comment>
<evidence type="ECO:0000313" key="15">
    <source>
        <dbReference type="Proteomes" id="UP000321249"/>
    </source>
</evidence>
<evidence type="ECO:0000256" key="12">
    <source>
        <dbReference type="SAM" id="SignalP"/>
    </source>
</evidence>
<keyword evidence="7" id="KW-0676">Redox-active center</keyword>
<keyword evidence="12" id="KW-0732">Signal</keyword>
<keyword evidence="3" id="KW-0575">Peroxidase</keyword>
<name>A0A5C6TTM6_9SPHN</name>
<dbReference type="RefSeq" id="WP_147042449.1">
    <property type="nucleotide sequence ID" value="NZ_BAABIR010000002.1"/>
</dbReference>
<keyword evidence="4" id="KW-0049">Antioxidant</keyword>
<evidence type="ECO:0000256" key="1">
    <source>
        <dbReference type="ARBA" id="ARBA00003330"/>
    </source>
</evidence>
<evidence type="ECO:0000256" key="9">
    <source>
        <dbReference type="ARBA" id="ARBA00038489"/>
    </source>
</evidence>
<evidence type="ECO:0000256" key="11">
    <source>
        <dbReference type="ARBA" id="ARBA00049091"/>
    </source>
</evidence>
<evidence type="ECO:0000256" key="3">
    <source>
        <dbReference type="ARBA" id="ARBA00022559"/>
    </source>
</evidence>
<dbReference type="CDD" id="cd03017">
    <property type="entry name" value="PRX_BCP"/>
    <property type="match status" value="1"/>
</dbReference>
<protein>
    <recommendedName>
        <fullName evidence="2">thioredoxin-dependent peroxiredoxin</fullName>
        <ecNumber evidence="2">1.11.1.24</ecNumber>
    </recommendedName>
    <alternativeName>
        <fullName evidence="8">Thioredoxin peroxidase</fullName>
    </alternativeName>
    <alternativeName>
        <fullName evidence="10">Thioredoxin-dependent peroxiredoxin Bcp</fullName>
    </alternativeName>
</protein>
<evidence type="ECO:0000256" key="8">
    <source>
        <dbReference type="ARBA" id="ARBA00032824"/>
    </source>
</evidence>
<dbReference type="Gene3D" id="3.40.30.10">
    <property type="entry name" value="Glutaredoxin"/>
    <property type="match status" value="1"/>
</dbReference>